<organism evidence="1">
    <name type="scientific">uncultured Sulfurovum sp</name>
    <dbReference type="NCBI Taxonomy" id="269237"/>
    <lineage>
        <taxon>Bacteria</taxon>
        <taxon>Pseudomonadati</taxon>
        <taxon>Campylobacterota</taxon>
        <taxon>Epsilonproteobacteria</taxon>
        <taxon>Campylobacterales</taxon>
        <taxon>Sulfurovaceae</taxon>
        <taxon>Sulfurovum</taxon>
        <taxon>environmental samples</taxon>
    </lineage>
</organism>
<proteinExistence type="predicted"/>
<name>A0A6S6TRC2_9BACT</name>
<protein>
    <recommendedName>
        <fullName evidence="2">Sugar O-methyltransferase</fullName>
    </recommendedName>
</protein>
<evidence type="ECO:0008006" key="2">
    <source>
        <dbReference type="Google" id="ProtNLM"/>
    </source>
</evidence>
<dbReference type="EMBL" id="CACVAX010000052">
    <property type="protein sequence ID" value="CAA6818543.1"/>
    <property type="molecule type" value="Genomic_DNA"/>
</dbReference>
<dbReference type="InterPro" id="IPR030807">
    <property type="entry name" value="Methyltran_NanM"/>
</dbReference>
<sequence length="434" mass="51799">MIYLKWIRLRLVFLRRVIIEFFNQLIYQKQSQFLLHKVNAHRCPYEFVLFYNTLGRTLFMFREFLALVTHNKLFKKSITIDGFDEVDYKTLYKEGKSDLLYPKSPMVETETVKIADEYYEKIANSFLLAYNHDKHNKDITQEWSRISTEFRELFFDEHHQIIKENLENFRGDAKIYSKIFNNQYSYISKENGYVKSYLDAIDLVLEYHRFANKIDKVRLASISESQAGNYLSINYRGKKLSEQLLQNLVVANDIIEHVPFSNEQRNVVLDIGVGFGGSTRIMSYYIPNTTQILLDLPETLFLTAYYLKYNFPHKKIALLEDIYPHLDNMDKIIKDYDFIIIPPFVLEHIKDKSVDLVINASSLSFMSKEYLDFYLKETKRVLKERGYFYSLNTTENNEWGIGSHHWDYQADYLTLMYNYDNRFSYPQWLGQKIN</sequence>
<gene>
    <name evidence="1" type="ORF">HELGO_WM8527</name>
</gene>
<accession>A0A6S6TRC2</accession>
<dbReference type="NCBIfam" id="TIGR04371">
    <property type="entry name" value="methyltran_NanM"/>
    <property type="match status" value="1"/>
</dbReference>
<evidence type="ECO:0000313" key="1">
    <source>
        <dbReference type="EMBL" id="CAA6818543.1"/>
    </source>
</evidence>
<dbReference type="AlphaFoldDB" id="A0A6S6TRC2"/>
<dbReference type="InterPro" id="IPR029063">
    <property type="entry name" value="SAM-dependent_MTases_sf"/>
</dbReference>
<reference evidence="1" key="1">
    <citation type="submission" date="2020-01" db="EMBL/GenBank/DDBJ databases">
        <authorList>
            <person name="Meier V. D."/>
            <person name="Meier V D."/>
        </authorList>
    </citation>
    <scope>NUCLEOTIDE SEQUENCE</scope>
    <source>
        <strain evidence="1">HLG_WM_MAG_04</strain>
    </source>
</reference>
<dbReference type="SUPFAM" id="SSF53335">
    <property type="entry name" value="S-adenosyl-L-methionine-dependent methyltransferases"/>
    <property type="match status" value="1"/>
</dbReference>
<dbReference type="Gene3D" id="3.40.50.150">
    <property type="entry name" value="Vaccinia Virus protein VP39"/>
    <property type="match status" value="1"/>
</dbReference>